<dbReference type="Pfam" id="PF00126">
    <property type="entry name" value="HTH_1"/>
    <property type="match status" value="1"/>
</dbReference>
<evidence type="ECO:0000256" key="5">
    <source>
        <dbReference type="ARBA" id="ARBA00023163"/>
    </source>
</evidence>
<keyword evidence="8" id="KW-1185">Reference proteome</keyword>
<dbReference type="InterPro" id="IPR036390">
    <property type="entry name" value="WH_DNA-bd_sf"/>
</dbReference>
<evidence type="ECO:0000259" key="6">
    <source>
        <dbReference type="PROSITE" id="PS50931"/>
    </source>
</evidence>
<evidence type="ECO:0000256" key="1">
    <source>
        <dbReference type="ARBA" id="ARBA00003502"/>
    </source>
</evidence>
<reference evidence="7" key="1">
    <citation type="journal article" date="2024" name="Antonie Van Leeuwenhoek">
        <title>Bradyrhizobium ontarionense sp. nov., a novel bacterial symbiont isolated from Aeschynomene indica (Indian jointvetch), harbours photosynthesis, nitrogen fixation and nitrous oxide (N2O) reductase genes.</title>
        <authorList>
            <person name="Bromfield E.S.P."/>
            <person name="Cloutier S."/>
        </authorList>
    </citation>
    <scope>NUCLEOTIDE SEQUENCE</scope>
    <source>
        <strain evidence="7">A19</strain>
    </source>
</reference>
<dbReference type="InterPro" id="IPR058163">
    <property type="entry name" value="LysR-type_TF_proteobact-type"/>
</dbReference>
<dbReference type="PROSITE" id="PS50931">
    <property type="entry name" value="HTH_LYSR"/>
    <property type="match status" value="1"/>
</dbReference>
<dbReference type="InterPro" id="IPR005119">
    <property type="entry name" value="LysR_subst-bd"/>
</dbReference>
<dbReference type="Gene3D" id="3.40.190.10">
    <property type="entry name" value="Periplasmic binding protein-like II"/>
    <property type="match status" value="2"/>
</dbReference>
<name>A0ABY3R9N8_9BRAD</name>
<sequence>MAVARAGSLAQAAVAMNLSVPALSRRIQQLEATFGVRLFERQPRGLVLTAAGDSYFAALDPAWRSMTQATEALRRQEDDAGLTVSVMPTFAANWLIPRLPRFQAQHRTVQIVLQTSAEIEDLHARSELDCAIRLGRGPWPGVTSEPLLAVDAVPVLSPQLRDRRGIPRHPRDLVNARLICTDHQIEFWQEWFAASGIDAAPTDCLVFDNLQVVYEAASAGMGIALGLDPVVRPFIDAGRLVPLFAERVRLPRQFHLVRRSSADGKARDFAVFRDWLFSEAARFAT</sequence>
<keyword evidence="4" id="KW-0238">DNA-binding</keyword>
<dbReference type="InterPro" id="IPR036388">
    <property type="entry name" value="WH-like_DNA-bd_sf"/>
</dbReference>
<dbReference type="PRINTS" id="PR00039">
    <property type="entry name" value="HTHLYSR"/>
</dbReference>
<dbReference type="EMBL" id="CP088156">
    <property type="protein sequence ID" value="UFZ03674.1"/>
    <property type="molecule type" value="Genomic_DNA"/>
</dbReference>
<gene>
    <name evidence="7" type="ORF">LQG66_31420</name>
</gene>
<keyword evidence="5" id="KW-0804">Transcription</keyword>
<keyword evidence="3" id="KW-0805">Transcription regulation</keyword>
<dbReference type="CDD" id="cd08432">
    <property type="entry name" value="PBP2_GcdR_TrpI_HvrB_AmpR_like"/>
    <property type="match status" value="1"/>
</dbReference>
<dbReference type="Pfam" id="PF03466">
    <property type="entry name" value="LysR_substrate"/>
    <property type="match status" value="1"/>
</dbReference>
<proteinExistence type="inferred from homology"/>
<dbReference type="SUPFAM" id="SSF53850">
    <property type="entry name" value="Periplasmic binding protein-like II"/>
    <property type="match status" value="1"/>
</dbReference>
<dbReference type="InterPro" id="IPR000847">
    <property type="entry name" value="LysR_HTH_N"/>
</dbReference>
<evidence type="ECO:0000313" key="8">
    <source>
        <dbReference type="Proteomes" id="UP001431010"/>
    </source>
</evidence>
<accession>A0ABY3R9N8</accession>
<evidence type="ECO:0000256" key="2">
    <source>
        <dbReference type="ARBA" id="ARBA00009437"/>
    </source>
</evidence>
<evidence type="ECO:0000313" key="7">
    <source>
        <dbReference type="EMBL" id="UFZ03674.1"/>
    </source>
</evidence>
<dbReference type="Gene3D" id="1.10.10.10">
    <property type="entry name" value="Winged helix-like DNA-binding domain superfamily/Winged helix DNA-binding domain"/>
    <property type="match status" value="1"/>
</dbReference>
<comment type="function">
    <text evidence="1">NodD regulates the expression of the nodABCFE genes which encode other nodulation proteins. NodD is also a negative regulator of its own expression. Binds flavonoids as inducers.</text>
</comment>
<feature type="domain" description="HTH lysR-type" evidence="6">
    <location>
        <begin position="1"/>
        <end position="49"/>
    </location>
</feature>
<evidence type="ECO:0000256" key="3">
    <source>
        <dbReference type="ARBA" id="ARBA00023015"/>
    </source>
</evidence>
<dbReference type="Proteomes" id="UP001431010">
    <property type="component" value="Chromosome"/>
</dbReference>
<organism evidence="7 8">
    <name type="scientific">Bradyrhizobium ontarionense</name>
    <dbReference type="NCBI Taxonomy" id="2898149"/>
    <lineage>
        <taxon>Bacteria</taxon>
        <taxon>Pseudomonadati</taxon>
        <taxon>Pseudomonadota</taxon>
        <taxon>Alphaproteobacteria</taxon>
        <taxon>Hyphomicrobiales</taxon>
        <taxon>Nitrobacteraceae</taxon>
        <taxon>Bradyrhizobium</taxon>
    </lineage>
</organism>
<evidence type="ECO:0000256" key="4">
    <source>
        <dbReference type="ARBA" id="ARBA00023125"/>
    </source>
</evidence>
<dbReference type="PANTHER" id="PTHR30537:SF79">
    <property type="entry name" value="TRANSCRIPTIONAL REGULATOR-RELATED"/>
    <property type="match status" value="1"/>
</dbReference>
<dbReference type="PANTHER" id="PTHR30537">
    <property type="entry name" value="HTH-TYPE TRANSCRIPTIONAL REGULATOR"/>
    <property type="match status" value="1"/>
</dbReference>
<protein>
    <submittedName>
        <fullName evidence="7">LysR substrate-binding domain-containing protein</fullName>
    </submittedName>
</protein>
<dbReference type="SUPFAM" id="SSF46785">
    <property type="entry name" value="Winged helix' DNA-binding domain"/>
    <property type="match status" value="1"/>
</dbReference>
<comment type="similarity">
    <text evidence="2">Belongs to the LysR transcriptional regulatory family.</text>
</comment>